<dbReference type="FunFam" id="1.10.10.10:FF:000322">
    <property type="entry name" value="Probable disease resistance protein At1g63360"/>
    <property type="match status" value="1"/>
</dbReference>
<dbReference type="GO" id="GO:0002758">
    <property type="term" value="P:innate immune response-activating signaling pathway"/>
    <property type="evidence" value="ECO:0007669"/>
    <property type="project" value="UniProtKB-ARBA"/>
</dbReference>
<dbReference type="InterPro" id="IPR036388">
    <property type="entry name" value="WH-like_DNA-bd_sf"/>
</dbReference>
<dbReference type="PANTHER" id="PTHR23155">
    <property type="entry name" value="DISEASE RESISTANCE PROTEIN RP"/>
    <property type="match status" value="1"/>
</dbReference>
<dbReference type="GO" id="GO:0042742">
    <property type="term" value="P:defense response to bacterium"/>
    <property type="evidence" value="ECO:0007669"/>
    <property type="project" value="UniProtKB-ARBA"/>
</dbReference>
<name>A0A9R1Q6R9_TRITD</name>
<dbReference type="EMBL" id="LT934116">
    <property type="protein sequence ID" value="VAH71572.1"/>
    <property type="molecule type" value="Genomic_DNA"/>
</dbReference>
<dbReference type="InterPro" id="IPR055414">
    <property type="entry name" value="LRR_R13L4/SHOC2-like"/>
</dbReference>
<dbReference type="InterPro" id="IPR032675">
    <property type="entry name" value="LRR_dom_sf"/>
</dbReference>
<gene>
    <name evidence="5" type="ORF">TRITD_3Bv1G011750</name>
</gene>
<dbReference type="Gramene" id="TRITD3Bv1G011750.1">
    <property type="protein sequence ID" value="TRITD3Bv1G011750.1"/>
    <property type="gene ID" value="TRITD3Bv1G011750"/>
</dbReference>
<dbReference type="AlphaFoldDB" id="A0A9R1Q6R9"/>
<dbReference type="Gene3D" id="3.80.10.10">
    <property type="entry name" value="Ribonuclease Inhibitor"/>
    <property type="match status" value="1"/>
</dbReference>
<dbReference type="SUPFAM" id="SSF52058">
    <property type="entry name" value="L domain-like"/>
    <property type="match status" value="1"/>
</dbReference>
<evidence type="ECO:0000256" key="2">
    <source>
        <dbReference type="ARBA" id="ARBA00022821"/>
    </source>
</evidence>
<dbReference type="Gene3D" id="1.10.10.10">
    <property type="entry name" value="Winged helix-like DNA-binding domain superfamily/Winged helix DNA-binding domain"/>
    <property type="match status" value="1"/>
</dbReference>
<dbReference type="PANTHER" id="PTHR23155:SF999">
    <property type="entry name" value="NB-ARC DOMAIN CONTAINING PROTEIN, EXPRESSED"/>
    <property type="match status" value="1"/>
</dbReference>
<dbReference type="InterPro" id="IPR044974">
    <property type="entry name" value="Disease_R_plants"/>
</dbReference>
<dbReference type="GO" id="GO:0009626">
    <property type="term" value="P:plant-type hypersensitive response"/>
    <property type="evidence" value="ECO:0007669"/>
    <property type="project" value="UniProtKB-ARBA"/>
</dbReference>
<evidence type="ECO:0000259" key="4">
    <source>
        <dbReference type="Pfam" id="PF23598"/>
    </source>
</evidence>
<evidence type="ECO:0000313" key="5">
    <source>
        <dbReference type="EMBL" id="VAH71572.1"/>
    </source>
</evidence>
<dbReference type="Proteomes" id="UP000324705">
    <property type="component" value="Chromosome 3B"/>
</dbReference>
<dbReference type="Pfam" id="PF23559">
    <property type="entry name" value="WHD_DRP"/>
    <property type="match status" value="1"/>
</dbReference>
<keyword evidence="6" id="KW-1185">Reference proteome</keyword>
<sequence length="546" mass="61616">MLRTKWEMVLSCLGSMLEENPALRLMNHVLNLSYDDLPHDLKTCMLYFVTFAEDCIIKKDHLLRRCIAEGFVMEIAGQDLEEVAEGFFNELVNRSMIQPASFGEDGELTSVRVHDLMLELITSKSRQENFITATIDQNARPGPLEIRRLSLHFSNAEDDNSVLRSMELRQTRSLIFSGIVQDIPCLRKFELLRVMDLDVNFSRNTSCDLTGICRLFLLRYLRIRGNSLILPDQIRTLKHLKTLELDGHLLDVPSDVFELKSLSHLIVPGNADLPDGMGDMRAPRTLRALDIAGCPMDRLRALGELTNLRDLQLSYQIHSGDKKHDADRKEALVTSLVKLGTSGNLRSLAFSHYSWCVPEDVLSHWEPAPRSLERLHLLTCPFSAVPRCIAYLDSLTSLRLHVTKLRNDGMEIFGKLPSLVDLQISALSVHEQRVTIPAGLFPAIRNFVFHHGKPCLDFEPGAMQKLQKLSLEFSASEVEKCEDLPSGIDHLTGLNQVFVCHRSVSISSNVIEHHMKTIIGKHAGYPSFEFKARSAIGDIMRDSGLE</sequence>
<organism evidence="5 6">
    <name type="scientific">Triticum turgidum subsp. durum</name>
    <name type="common">Durum wheat</name>
    <name type="synonym">Triticum durum</name>
    <dbReference type="NCBI Taxonomy" id="4567"/>
    <lineage>
        <taxon>Eukaryota</taxon>
        <taxon>Viridiplantae</taxon>
        <taxon>Streptophyta</taxon>
        <taxon>Embryophyta</taxon>
        <taxon>Tracheophyta</taxon>
        <taxon>Spermatophyta</taxon>
        <taxon>Magnoliopsida</taxon>
        <taxon>Liliopsida</taxon>
        <taxon>Poales</taxon>
        <taxon>Poaceae</taxon>
        <taxon>BOP clade</taxon>
        <taxon>Pooideae</taxon>
        <taxon>Triticodae</taxon>
        <taxon>Triticeae</taxon>
        <taxon>Triticinae</taxon>
        <taxon>Triticum</taxon>
    </lineage>
</organism>
<evidence type="ECO:0000259" key="3">
    <source>
        <dbReference type="Pfam" id="PF23559"/>
    </source>
</evidence>
<feature type="domain" description="Disease resistance R13L4/SHOC-2-like LRR" evidence="4">
    <location>
        <begin position="170"/>
        <end position="521"/>
    </location>
</feature>
<dbReference type="Pfam" id="PF23598">
    <property type="entry name" value="LRR_14"/>
    <property type="match status" value="1"/>
</dbReference>
<feature type="domain" description="Disease resistance protein winged helix" evidence="3">
    <location>
        <begin position="51"/>
        <end position="121"/>
    </location>
</feature>
<accession>A0A9R1Q6R9</accession>
<protein>
    <submittedName>
        <fullName evidence="5">Uncharacterized protein</fullName>
    </submittedName>
</protein>
<dbReference type="InterPro" id="IPR058922">
    <property type="entry name" value="WHD_DRP"/>
</dbReference>
<proteinExistence type="predicted"/>
<keyword evidence="1" id="KW-0677">Repeat</keyword>
<evidence type="ECO:0000256" key="1">
    <source>
        <dbReference type="ARBA" id="ARBA00022737"/>
    </source>
</evidence>
<keyword evidence="2" id="KW-0611">Plant defense</keyword>
<evidence type="ECO:0000313" key="6">
    <source>
        <dbReference type="Proteomes" id="UP000324705"/>
    </source>
</evidence>
<reference evidence="5 6" key="1">
    <citation type="submission" date="2017-09" db="EMBL/GenBank/DDBJ databases">
        <authorList>
            <consortium name="International Durum Wheat Genome Sequencing Consortium (IDWGSC)"/>
            <person name="Milanesi L."/>
        </authorList>
    </citation>
    <scope>NUCLEOTIDE SEQUENCE [LARGE SCALE GENOMIC DNA]</scope>
    <source>
        <strain evidence="6">cv. Svevo</strain>
    </source>
</reference>